<accession>A0A8H6MHZ2</accession>
<dbReference type="EMBL" id="WIGN01000805">
    <property type="protein sequence ID" value="KAF6783602.1"/>
    <property type="molecule type" value="Genomic_DNA"/>
</dbReference>
<evidence type="ECO:0000313" key="1">
    <source>
        <dbReference type="EMBL" id="KAF6783602.1"/>
    </source>
</evidence>
<dbReference type="Proteomes" id="UP000652219">
    <property type="component" value="Unassembled WGS sequence"/>
</dbReference>
<organism evidence="1 2">
    <name type="scientific">Colletotrichum sojae</name>
    <dbReference type="NCBI Taxonomy" id="2175907"/>
    <lineage>
        <taxon>Eukaryota</taxon>
        <taxon>Fungi</taxon>
        <taxon>Dikarya</taxon>
        <taxon>Ascomycota</taxon>
        <taxon>Pezizomycotina</taxon>
        <taxon>Sordariomycetes</taxon>
        <taxon>Hypocreomycetidae</taxon>
        <taxon>Glomerellales</taxon>
        <taxon>Glomerellaceae</taxon>
        <taxon>Colletotrichum</taxon>
        <taxon>Colletotrichum orchidearum species complex</taxon>
    </lineage>
</organism>
<evidence type="ECO:0000313" key="2">
    <source>
        <dbReference type="Proteomes" id="UP000652219"/>
    </source>
</evidence>
<keyword evidence="2" id="KW-1185">Reference proteome</keyword>
<name>A0A8H6MHZ2_9PEZI</name>
<gene>
    <name evidence="1" type="ORF">CSOJ01_15875</name>
</gene>
<dbReference type="AlphaFoldDB" id="A0A8H6MHZ2"/>
<comment type="caution">
    <text evidence="1">The sequence shown here is derived from an EMBL/GenBank/DDBJ whole genome shotgun (WGS) entry which is preliminary data.</text>
</comment>
<protein>
    <submittedName>
        <fullName evidence="1">Uncharacterized protein</fullName>
    </submittedName>
</protein>
<proteinExistence type="predicted"/>
<reference evidence="1 2" key="1">
    <citation type="journal article" date="2020" name="Phytopathology">
        <title>Genome Sequence Resources of Colletotrichum truncatum, C. plurivorum, C. musicola, and C. sojae: Four Species Pathogenic to Soybean (Glycine max).</title>
        <authorList>
            <person name="Rogerio F."/>
            <person name="Boufleur T.R."/>
            <person name="Ciampi-Guillardi M."/>
            <person name="Sukno S.A."/>
            <person name="Thon M.R."/>
            <person name="Massola Junior N.S."/>
            <person name="Baroncelli R."/>
        </authorList>
    </citation>
    <scope>NUCLEOTIDE SEQUENCE [LARGE SCALE GENOMIC DNA]</scope>
    <source>
        <strain evidence="1 2">LFN0009</strain>
    </source>
</reference>
<sequence length="61" mass="6906">MTHAASHTINKPYGFTEQEMRDMFEEAGCRDMSWKIAEELTPIPVIEGLKSQLYFAAAKKG</sequence>